<accession>A0A3P3VRU8</accession>
<dbReference type="HAMAP" id="MF_00165">
    <property type="entry name" value="Thymidylate_kinase"/>
    <property type="match status" value="1"/>
</dbReference>
<feature type="binding site" evidence="12">
    <location>
        <begin position="13"/>
        <end position="20"/>
    </location>
    <ligand>
        <name>ATP</name>
        <dbReference type="ChEBI" id="CHEBI:30616"/>
    </ligand>
</feature>
<dbReference type="GO" id="GO:0005524">
    <property type="term" value="F:ATP binding"/>
    <property type="evidence" value="ECO:0007669"/>
    <property type="project" value="UniProtKB-UniRule"/>
</dbReference>
<evidence type="ECO:0000256" key="12">
    <source>
        <dbReference type="HAMAP-Rule" id="MF_00165"/>
    </source>
</evidence>
<evidence type="ECO:0000256" key="7">
    <source>
        <dbReference type="ARBA" id="ARBA00022777"/>
    </source>
</evidence>
<evidence type="ECO:0000256" key="3">
    <source>
        <dbReference type="ARBA" id="ARBA00017144"/>
    </source>
</evidence>
<dbReference type="EMBL" id="QWEZ01000001">
    <property type="protein sequence ID" value="RRJ84708.1"/>
    <property type="molecule type" value="Genomic_DNA"/>
</dbReference>
<evidence type="ECO:0000256" key="11">
    <source>
        <dbReference type="ARBA" id="ARBA00057735"/>
    </source>
</evidence>
<dbReference type="GO" id="GO:0006233">
    <property type="term" value="P:dTDP biosynthetic process"/>
    <property type="evidence" value="ECO:0007669"/>
    <property type="project" value="InterPro"/>
</dbReference>
<dbReference type="FunFam" id="3.40.50.300:FF:000225">
    <property type="entry name" value="Thymidylate kinase"/>
    <property type="match status" value="1"/>
</dbReference>
<reference evidence="14 15" key="2">
    <citation type="submission" date="2018-12" db="EMBL/GenBank/DDBJ databases">
        <title>Simiduia agarivorans gen. nov., sp. nov., a marine, agarolytic bacterium isolated from shallow coastal water from Keelung, Taiwan.</title>
        <authorList>
            <person name="Shieh W.Y."/>
        </authorList>
    </citation>
    <scope>NUCLEOTIDE SEQUENCE [LARGE SCALE GENOMIC DNA]</scope>
    <source>
        <strain evidence="14 15">GTF-13</strain>
    </source>
</reference>
<dbReference type="GO" id="GO:0006235">
    <property type="term" value="P:dTTP biosynthetic process"/>
    <property type="evidence" value="ECO:0007669"/>
    <property type="project" value="UniProtKB-UniRule"/>
</dbReference>
<dbReference type="PANTHER" id="PTHR10344">
    <property type="entry name" value="THYMIDYLATE KINASE"/>
    <property type="match status" value="1"/>
</dbReference>
<dbReference type="AlphaFoldDB" id="A0A3P3VRU8"/>
<keyword evidence="7 12" id="KW-0418">Kinase</keyword>
<evidence type="ECO:0000259" key="13">
    <source>
        <dbReference type="Pfam" id="PF02223"/>
    </source>
</evidence>
<evidence type="ECO:0000256" key="2">
    <source>
        <dbReference type="ARBA" id="ARBA00012980"/>
    </source>
</evidence>
<evidence type="ECO:0000256" key="4">
    <source>
        <dbReference type="ARBA" id="ARBA00022679"/>
    </source>
</evidence>
<dbReference type="GO" id="GO:0005829">
    <property type="term" value="C:cytosol"/>
    <property type="evidence" value="ECO:0007669"/>
    <property type="project" value="TreeGrafter"/>
</dbReference>
<dbReference type="Gene3D" id="3.40.50.300">
    <property type="entry name" value="P-loop containing nucleotide triphosphate hydrolases"/>
    <property type="match status" value="1"/>
</dbReference>
<evidence type="ECO:0000313" key="14">
    <source>
        <dbReference type="EMBL" id="RRJ84708.1"/>
    </source>
</evidence>
<evidence type="ECO:0000313" key="15">
    <source>
        <dbReference type="Proteomes" id="UP000280792"/>
    </source>
</evidence>
<dbReference type="SUPFAM" id="SSF52540">
    <property type="entry name" value="P-loop containing nucleoside triphosphate hydrolases"/>
    <property type="match status" value="1"/>
</dbReference>
<reference evidence="14 15" key="1">
    <citation type="submission" date="2018-08" db="EMBL/GenBank/DDBJ databases">
        <authorList>
            <person name="Khan S.A."/>
        </authorList>
    </citation>
    <scope>NUCLEOTIDE SEQUENCE [LARGE SCALE GENOMIC DNA]</scope>
    <source>
        <strain evidence="14 15">GTF-13</strain>
    </source>
</reference>
<keyword evidence="6 12" id="KW-0547">Nucleotide-binding</keyword>
<evidence type="ECO:0000256" key="8">
    <source>
        <dbReference type="ARBA" id="ARBA00022840"/>
    </source>
</evidence>
<gene>
    <name evidence="12" type="primary">tmk</name>
    <name evidence="14" type="ORF">D0544_06290</name>
</gene>
<dbReference type="RefSeq" id="WP_125015138.1">
    <property type="nucleotide sequence ID" value="NZ_QWEZ01000001.1"/>
</dbReference>
<proteinExistence type="inferred from homology"/>
<comment type="similarity">
    <text evidence="1 12">Belongs to the thymidylate kinase family.</text>
</comment>
<evidence type="ECO:0000256" key="1">
    <source>
        <dbReference type="ARBA" id="ARBA00009776"/>
    </source>
</evidence>
<organism evidence="14 15">
    <name type="scientific">Aestuariirhabdus litorea</name>
    <dbReference type="NCBI Taxonomy" id="2528527"/>
    <lineage>
        <taxon>Bacteria</taxon>
        <taxon>Pseudomonadati</taxon>
        <taxon>Pseudomonadota</taxon>
        <taxon>Gammaproteobacteria</taxon>
        <taxon>Oceanospirillales</taxon>
        <taxon>Aestuariirhabdaceae</taxon>
        <taxon>Aestuariirhabdus</taxon>
    </lineage>
</organism>
<keyword evidence="4 12" id="KW-0808">Transferase</keyword>
<dbReference type="InterPro" id="IPR018094">
    <property type="entry name" value="Thymidylate_kinase"/>
</dbReference>
<evidence type="ECO:0000256" key="5">
    <source>
        <dbReference type="ARBA" id="ARBA00022727"/>
    </source>
</evidence>
<dbReference type="Pfam" id="PF02223">
    <property type="entry name" value="Thymidylate_kin"/>
    <property type="match status" value="1"/>
</dbReference>
<dbReference type="CDD" id="cd01672">
    <property type="entry name" value="TMPK"/>
    <property type="match status" value="1"/>
</dbReference>
<dbReference type="InterPro" id="IPR027417">
    <property type="entry name" value="P-loop_NTPase"/>
</dbReference>
<comment type="caution">
    <text evidence="14">The sequence shown here is derived from an EMBL/GenBank/DDBJ whole genome shotgun (WGS) entry which is preliminary data.</text>
</comment>
<dbReference type="PANTHER" id="PTHR10344:SF4">
    <property type="entry name" value="UMP-CMP KINASE 2, MITOCHONDRIAL"/>
    <property type="match status" value="1"/>
</dbReference>
<sequence length="210" mass="23357">MTEQQPKFITVEGGEGAGKSTNVGIIKACLDDAGIAYLHTREPGGTPLAEEIRALLLTKREEPVAADTELLMAFAARAQHIAQVIRPALARGQWVLCDRFTDATFAYQGSGRGIPNDKIAQLETMVQQGLQPDLTLLFDLPVEIGMERARQRGALDRFESEQIAFFERVRRGYLERARQHPQRFHILDASQGLESVAQQVRQLMTQLLGC</sequence>
<dbReference type="GO" id="GO:0006227">
    <property type="term" value="P:dUDP biosynthetic process"/>
    <property type="evidence" value="ECO:0007669"/>
    <property type="project" value="TreeGrafter"/>
</dbReference>
<keyword evidence="8 12" id="KW-0067">ATP-binding</keyword>
<comment type="function">
    <text evidence="11 12">Phosphorylation of dTMP to form dTDP in both de novo and salvage pathways of dTTP synthesis.</text>
</comment>
<dbReference type="Proteomes" id="UP000280792">
    <property type="component" value="Unassembled WGS sequence"/>
</dbReference>
<keyword evidence="5 12" id="KW-0545">Nucleotide biosynthesis</keyword>
<evidence type="ECO:0000256" key="6">
    <source>
        <dbReference type="ARBA" id="ARBA00022741"/>
    </source>
</evidence>
<comment type="catalytic activity">
    <reaction evidence="10 12">
        <text>dTMP + ATP = dTDP + ADP</text>
        <dbReference type="Rhea" id="RHEA:13517"/>
        <dbReference type="ChEBI" id="CHEBI:30616"/>
        <dbReference type="ChEBI" id="CHEBI:58369"/>
        <dbReference type="ChEBI" id="CHEBI:63528"/>
        <dbReference type="ChEBI" id="CHEBI:456216"/>
        <dbReference type="EC" id="2.7.4.9"/>
    </reaction>
</comment>
<dbReference type="NCBIfam" id="TIGR00041">
    <property type="entry name" value="DTMP_kinase"/>
    <property type="match status" value="1"/>
</dbReference>
<dbReference type="GO" id="GO:0004798">
    <property type="term" value="F:dTMP kinase activity"/>
    <property type="evidence" value="ECO:0007669"/>
    <property type="project" value="UniProtKB-UniRule"/>
</dbReference>
<dbReference type="InterPro" id="IPR039430">
    <property type="entry name" value="Thymidylate_kin-like_dom"/>
</dbReference>
<keyword evidence="15" id="KW-1185">Reference proteome</keyword>
<name>A0A3P3VRU8_9GAMM</name>
<evidence type="ECO:0000256" key="9">
    <source>
        <dbReference type="ARBA" id="ARBA00029962"/>
    </source>
</evidence>
<evidence type="ECO:0000256" key="10">
    <source>
        <dbReference type="ARBA" id="ARBA00048743"/>
    </source>
</evidence>
<feature type="domain" description="Thymidylate kinase-like" evidence="13">
    <location>
        <begin position="11"/>
        <end position="199"/>
    </location>
</feature>
<dbReference type="EC" id="2.7.4.9" evidence="2 12"/>
<protein>
    <recommendedName>
        <fullName evidence="3 12">Thymidylate kinase</fullName>
        <ecNumber evidence="2 12">2.7.4.9</ecNumber>
    </recommendedName>
    <alternativeName>
        <fullName evidence="9 12">dTMP kinase</fullName>
    </alternativeName>
</protein>